<keyword evidence="6 8" id="KW-1133">Transmembrane helix</keyword>
<dbReference type="EMBL" id="BAAFSF010000001">
    <property type="protein sequence ID" value="GAB1251080.1"/>
    <property type="molecule type" value="Genomic_DNA"/>
</dbReference>
<comment type="caution">
    <text evidence="9">The sequence shown here is derived from an EMBL/GenBank/DDBJ whole genome shotgun (WGS) entry which is preliminary data.</text>
</comment>
<evidence type="ECO:0000313" key="10">
    <source>
        <dbReference type="Proteomes" id="UP001628220"/>
    </source>
</evidence>
<evidence type="ECO:0000256" key="1">
    <source>
        <dbReference type="ARBA" id="ARBA00004651"/>
    </source>
</evidence>
<feature type="transmembrane region" description="Helical" evidence="8">
    <location>
        <begin position="141"/>
        <end position="162"/>
    </location>
</feature>
<keyword evidence="7 8" id="KW-0472">Membrane</keyword>
<keyword evidence="3" id="KW-1003">Cell membrane</keyword>
<proteinExistence type="inferred from homology"/>
<protein>
    <recommendedName>
        <fullName evidence="11">Rod shape-determining protein MreD</fullName>
    </recommendedName>
</protein>
<organism evidence="9 10">
    <name type="scientific">Porphyromonas miyakawae</name>
    <dbReference type="NCBI Taxonomy" id="3137470"/>
    <lineage>
        <taxon>Bacteria</taxon>
        <taxon>Pseudomonadati</taxon>
        <taxon>Bacteroidota</taxon>
        <taxon>Bacteroidia</taxon>
        <taxon>Bacteroidales</taxon>
        <taxon>Porphyromonadaceae</taxon>
        <taxon>Porphyromonas</taxon>
    </lineage>
</organism>
<evidence type="ECO:0000256" key="5">
    <source>
        <dbReference type="ARBA" id="ARBA00022960"/>
    </source>
</evidence>
<dbReference type="InterPro" id="IPR007227">
    <property type="entry name" value="Cell_shape_determining_MreD"/>
</dbReference>
<reference evidence="9 10" key="1">
    <citation type="journal article" date="2025" name="Int. J. Syst. Evol. Microbiol.">
        <title>Desulfovibrio falkowii sp. nov., Porphyromonas miyakawae sp. nov., Mediterraneibacter flintii sp. nov. and Owariibacterium komagatae gen. nov., sp. nov., isolated from human faeces.</title>
        <authorList>
            <person name="Hamaguchi T."/>
            <person name="Ohara M."/>
            <person name="Hisatomi A."/>
            <person name="Sekiguchi K."/>
            <person name="Takeda J.I."/>
            <person name="Ueyama J."/>
            <person name="Ito M."/>
            <person name="Nishiwaki H."/>
            <person name="Ogi T."/>
            <person name="Hirayama M."/>
            <person name="Ohkuma M."/>
            <person name="Sakamoto M."/>
            <person name="Ohno K."/>
        </authorList>
    </citation>
    <scope>NUCLEOTIDE SEQUENCE [LARGE SCALE GENOMIC DNA]</scope>
    <source>
        <strain evidence="9 10">13CB11C</strain>
    </source>
</reference>
<comment type="subcellular location">
    <subcellularLocation>
        <location evidence="1">Cell membrane</location>
        <topology evidence="1">Multi-pass membrane protein</topology>
    </subcellularLocation>
</comment>
<evidence type="ECO:0000256" key="7">
    <source>
        <dbReference type="ARBA" id="ARBA00023136"/>
    </source>
</evidence>
<gene>
    <name evidence="9" type="ORF">Tsumi_01840</name>
</gene>
<evidence type="ECO:0000256" key="6">
    <source>
        <dbReference type="ARBA" id="ARBA00022989"/>
    </source>
</evidence>
<evidence type="ECO:0000256" key="4">
    <source>
        <dbReference type="ARBA" id="ARBA00022692"/>
    </source>
</evidence>
<evidence type="ECO:0000256" key="8">
    <source>
        <dbReference type="SAM" id="Phobius"/>
    </source>
</evidence>
<keyword evidence="4 8" id="KW-0812">Transmembrane</keyword>
<sequence>MKRAHLSFVLKLLIVLLLQILVLNELFLWRYATPFAYPLLLFFFPIDTKKSVYTLTGGLVGLLIDAVSATAGLHTAAFTAVSFLYGYLLPFFVVADADPSSLPSVQRDASKPLVLLLLILLLHHLILFSLDAIGSASIGYLALRMLCSLIASYVIAMIVMLFTNRKSK</sequence>
<dbReference type="NCBIfam" id="TIGR03426">
    <property type="entry name" value="shape_MreD"/>
    <property type="match status" value="1"/>
</dbReference>
<evidence type="ECO:0000256" key="2">
    <source>
        <dbReference type="ARBA" id="ARBA00007776"/>
    </source>
</evidence>
<feature type="transmembrane region" description="Helical" evidence="8">
    <location>
        <begin position="113"/>
        <end position="134"/>
    </location>
</feature>
<comment type="similarity">
    <text evidence="2">Belongs to the MreD family.</text>
</comment>
<evidence type="ECO:0000256" key="3">
    <source>
        <dbReference type="ARBA" id="ARBA00022475"/>
    </source>
</evidence>
<dbReference type="Proteomes" id="UP001628220">
    <property type="component" value="Unassembled WGS sequence"/>
</dbReference>
<feature type="transmembrane region" description="Helical" evidence="8">
    <location>
        <begin position="76"/>
        <end position="93"/>
    </location>
</feature>
<keyword evidence="10" id="KW-1185">Reference proteome</keyword>
<evidence type="ECO:0008006" key="11">
    <source>
        <dbReference type="Google" id="ProtNLM"/>
    </source>
</evidence>
<feature type="transmembrane region" description="Helical" evidence="8">
    <location>
        <begin position="12"/>
        <end position="32"/>
    </location>
</feature>
<name>A0ABQ0E030_9PORP</name>
<accession>A0ABQ0E030</accession>
<keyword evidence="5" id="KW-0133">Cell shape</keyword>
<dbReference type="RefSeq" id="WP_411914894.1">
    <property type="nucleotide sequence ID" value="NZ_BAAFSF010000001.1"/>
</dbReference>
<evidence type="ECO:0000313" key="9">
    <source>
        <dbReference type="EMBL" id="GAB1251080.1"/>
    </source>
</evidence>